<name>A0A0F9C5R6_9ZZZZ</name>
<reference evidence="1" key="1">
    <citation type="journal article" date="2015" name="Nature">
        <title>Complex archaea that bridge the gap between prokaryotes and eukaryotes.</title>
        <authorList>
            <person name="Spang A."/>
            <person name="Saw J.H."/>
            <person name="Jorgensen S.L."/>
            <person name="Zaremba-Niedzwiedzka K."/>
            <person name="Martijn J."/>
            <person name="Lind A.E."/>
            <person name="van Eijk R."/>
            <person name="Schleper C."/>
            <person name="Guy L."/>
            <person name="Ettema T.J."/>
        </authorList>
    </citation>
    <scope>NUCLEOTIDE SEQUENCE</scope>
</reference>
<evidence type="ECO:0008006" key="2">
    <source>
        <dbReference type="Google" id="ProtNLM"/>
    </source>
</evidence>
<dbReference type="InterPro" id="IPR027417">
    <property type="entry name" value="P-loop_NTPase"/>
</dbReference>
<organism evidence="1">
    <name type="scientific">marine sediment metagenome</name>
    <dbReference type="NCBI Taxonomy" id="412755"/>
    <lineage>
        <taxon>unclassified sequences</taxon>
        <taxon>metagenomes</taxon>
        <taxon>ecological metagenomes</taxon>
    </lineage>
</organism>
<proteinExistence type="predicted"/>
<dbReference type="Gene3D" id="3.40.50.300">
    <property type="entry name" value="P-loop containing nucleotide triphosphate hydrolases"/>
    <property type="match status" value="1"/>
</dbReference>
<dbReference type="SUPFAM" id="SSF52540">
    <property type="entry name" value="P-loop containing nucleoside triphosphate hydrolases"/>
    <property type="match status" value="1"/>
</dbReference>
<protein>
    <recommendedName>
        <fullName evidence="2">Phage terminase large subunit N-terminal domain-containing protein</fullName>
    </recommendedName>
</protein>
<dbReference type="AlphaFoldDB" id="A0A0F9C5R6"/>
<feature type="non-terminal residue" evidence="1">
    <location>
        <position position="238"/>
    </location>
</feature>
<sequence length="238" mass="27077">MESDLWAREDWTGSLWEEDDVPEGFETCVVCDGTGRLLAAQCPMCRGWGVARATVDDFWQASDEDESKNVVTYHRPWLYPKQLDAIFTPARYAIVEASTKTGKTAGCMVWLLERALTIPGVHWWVSPVYAQSKMVYRRMKRAVPRDLYMANETELTLTFANGSMIFFKTAEKPDNLFGEDVCSVVLDEATRIREEAWYAVRSTLTHTRGLARLIGNVKGRKNWAYNLARKAESETKSG</sequence>
<comment type="caution">
    <text evidence="1">The sequence shown here is derived from an EMBL/GenBank/DDBJ whole genome shotgun (WGS) entry which is preliminary data.</text>
</comment>
<dbReference type="SUPFAM" id="SSF57938">
    <property type="entry name" value="DnaJ/Hsp40 cysteine-rich domain"/>
    <property type="match status" value="1"/>
</dbReference>
<dbReference type="EMBL" id="LAZR01037648">
    <property type="protein sequence ID" value="KKL21652.1"/>
    <property type="molecule type" value="Genomic_DNA"/>
</dbReference>
<accession>A0A0F9C5R6</accession>
<dbReference type="InterPro" id="IPR036410">
    <property type="entry name" value="HSP_DnaJ_Cys-rich_dom_sf"/>
</dbReference>
<evidence type="ECO:0000313" key="1">
    <source>
        <dbReference type="EMBL" id="KKL21652.1"/>
    </source>
</evidence>
<gene>
    <name evidence="1" type="ORF">LCGC14_2443310</name>
</gene>